<feature type="compositionally biased region" description="Basic and acidic residues" evidence="1">
    <location>
        <begin position="11"/>
        <end position="24"/>
    </location>
</feature>
<dbReference type="CDD" id="cd13585">
    <property type="entry name" value="PBP2_TMBP_like"/>
    <property type="match status" value="1"/>
</dbReference>
<evidence type="ECO:0000313" key="2">
    <source>
        <dbReference type="EMBL" id="TWV45972.1"/>
    </source>
</evidence>
<dbReference type="PANTHER" id="PTHR43649">
    <property type="entry name" value="ARABINOSE-BINDING PROTEIN-RELATED"/>
    <property type="match status" value="1"/>
</dbReference>
<proteinExistence type="predicted"/>
<dbReference type="Pfam" id="PF13416">
    <property type="entry name" value="SBP_bac_8"/>
    <property type="match status" value="1"/>
</dbReference>
<gene>
    <name evidence="2" type="ORF">FRZ03_15220</name>
</gene>
<feature type="compositionally biased region" description="Low complexity" evidence="1">
    <location>
        <begin position="61"/>
        <end position="74"/>
    </location>
</feature>
<evidence type="ECO:0000313" key="3">
    <source>
        <dbReference type="Proteomes" id="UP000320481"/>
    </source>
</evidence>
<feature type="region of interest" description="Disordered" evidence="1">
    <location>
        <begin position="1"/>
        <end position="111"/>
    </location>
</feature>
<dbReference type="Proteomes" id="UP000320481">
    <property type="component" value="Unassembled WGS sequence"/>
</dbReference>
<keyword evidence="3" id="KW-1185">Reference proteome</keyword>
<evidence type="ECO:0000256" key="1">
    <source>
        <dbReference type="SAM" id="MobiDB-lite"/>
    </source>
</evidence>
<sequence length="517" mass="55179">MPPDCATARAAHVDSVEALQHRPGEQALPWPGDRWPALSASPVPCSAPPAPGTELSHLHPHASAGTASRAAGPRRSPPPRRARRPPDPAPLPPKGIIVRAHPPNGPWPGRRRVRRPALVALTVASAVVGSTALTGCGQSRDPGVYTVLNSSTDDSYHSWDAATLERCGKRLGVTVRQQSVPADQVMTKSLRMASSKSLPDIIQFDGSEMPAFAETGGLMDLRRLGVDTTDVPQGILDYGSYKGTYYGAARTVNTLALFYNKDVLGKAGVKVPTTWEEMREAARKLTRGHRYGIALSAGGAEDGVYQFTPFMWSNGGDETDLAGRQVIQALDYWKSLLSDGSLSKSTINWTQADVNDQFMAGNAAMMINGPWQVETLNTKKSLHWGIARIPVPRAGDDSVGPLGGGELTIPDIGDTTREKTSAKIVNCLTSEQEEVTYALNSWMIPANRKAAAVWRKKVPSLSSLADQVAVARSRTAKVGSGWTSISLALQSAFQSALTGQSSASALKHAQARVESGK</sequence>
<protein>
    <submittedName>
        <fullName evidence="2">Sugar ABC transporter substrate-binding protein</fullName>
    </submittedName>
</protein>
<dbReference type="AlphaFoldDB" id="A0A5C6JT43"/>
<dbReference type="EMBL" id="VOGW01000087">
    <property type="protein sequence ID" value="TWV45972.1"/>
    <property type="molecule type" value="Genomic_DNA"/>
</dbReference>
<accession>A0A5C6JT43</accession>
<dbReference type="InterPro" id="IPR006059">
    <property type="entry name" value="SBP"/>
</dbReference>
<dbReference type="Gene3D" id="3.40.190.10">
    <property type="entry name" value="Periplasmic binding protein-like II"/>
    <property type="match status" value="2"/>
</dbReference>
<organism evidence="2 3">
    <name type="scientific">Streptomyces misionensis</name>
    <dbReference type="NCBI Taxonomy" id="67331"/>
    <lineage>
        <taxon>Bacteria</taxon>
        <taxon>Bacillati</taxon>
        <taxon>Actinomycetota</taxon>
        <taxon>Actinomycetes</taxon>
        <taxon>Kitasatosporales</taxon>
        <taxon>Streptomycetaceae</taxon>
        <taxon>Streptomyces</taxon>
    </lineage>
</organism>
<reference evidence="2" key="1">
    <citation type="journal article" date="2019" name="Microbiol. Resour. Announc.">
        <title>Draft Genomic Sequences of Streptomyces misionensis and Streptomyces albidoflavus, bacteria applied for phytopathogen biocontrol.</title>
        <authorList>
            <person name="Pylro V."/>
            <person name="Dias A."/>
            <person name="Andreote F."/>
            <person name="Varani A."/>
            <person name="Andreote C."/>
            <person name="Bernardo E."/>
            <person name="Martins T."/>
        </authorList>
    </citation>
    <scope>NUCLEOTIDE SEQUENCE [LARGE SCALE GENOMIC DNA]</scope>
    <source>
        <strain evidence="2">66</strain>
    </source>
</reference>
<dbReference type="SUPFAM" id="SSF53850">
    <property type="entry name" value="Periplasmic binding protein-like II"/>
    <property type="match status" value="1"/>
</dbReference>
<dbReference type="PANTHER" id="PTHR43649:SF30">
    <property type="entry name" value="ABC TRANSPORTER SUBSTRATE-BINDING PROTEIN"/>
    <property type="match status" value="1"/>
</dbReference>
<dbReference type="InterPro" id="IPR050490">
    <property type="entry name" value="Bact_solute-bd_prot1"/>
</dbReference>
<comment type="caution">
    <text evidence="2">The sequence shown here is derived from an EMBL/GenBank/DDBJ whole genome shotgun (WGS) entry which is preliminary data.</text>
</comment>
<name>A0A5C6JT43_9ACTN</name>